<dbReference type="AlphaFoldDB" id="A0A2G2YDQ9"/>
<dbReference type="Gene3D" id="6.10.280.40">
    <property type="match status" value="1"/>
</dbReference>
<proteinExistence type="predicted"/>
<dbReference type="STRING" id="4072.A0A2G2YDQ9"/>
<sequence>MDDGRALEMKGSYNFTINHIEKFNPTLSRSGRMGMNIHMTYCISCGIKLLAANYIEIKDLKLFKEIEELIDIINVALEEVVKQMLKDDEVEDSH</sequence>
<feature type="domain" description="AAA+ ATPase At3g28540-like C-terminal" evidence="1">
    <location>
        <begin position="42"/>
        <end position="92"/>
    </location>
</feature>
<reference evidence="2 3" key="1">
    <citation type="journal article" date="2014" name="Nat. Genet.">
        <title>Genome sequence of the hot pepper provides insights into the evolution of pungency in Capsicum species.</title>
        <authorList>
            <person name="Kim S."/>
            <person name="Park M."/>
            <person name="Yeom S.I."/>
            <person name="Kim Y.M."/>
            <person name="Lee J.M."/>
            <person name="Lee H.A."/>
            <person name="Seo E."/>
            <person name="Choi J."/>
            <person name="Cheong K."/>
            <person name="Kim K.T."/>
            <person name="Jung K."/>
            <person name="Lee G.W."/>
            <person name="Oh S.K."/>
            <person name="Bae C."/>
            <person name="Kim S.B."/>
            <person name="Lee H.Y."/>
            <person name="Kim S.Y."/>
            <person name="Kim M.S."/>
            <person name="Kang B.C."/>
            <person name="Jo Y.D."/>
            <person name="Yang H.B."/>
            <person name="Jeong H.J."/>
            <person name="Kang W.H."/>
            <person name="Kwon J.K."/>
            <person name="Shin C."/>
            <person name="Lim J.Y."/>
            <person name="Park J.H."/>
            <person name="Huh J.H."/>
            <person name="Kim J.S."/>
            <person name="Kim B.D."/>
            <person name="Cohen O."/>
            <person name="Paran I."/>
            <person name="Suh M.C."/>
            <person name="Lee S.B."/>
            <person name="Kim Y.K."/>
            <person name="Shin Y."/>
            <person name="Noh S.J."/>
            <person name="Park J."/>
            <person name="Seo Y.S."/>
            <person name="Kwon S.Y."/>
            <person name="Kim H.A."/>
            <person name="Park J.M."/>
            <person name="Kim H.J."/>
            <person name="Choi S.B."/>
            <person name="Bosland P.W."/>
            <person name="Reeves G."/>
            <person name="Jo S.H."/>
            <person name="Lee B.W."/>
            <person name="Cho H.T."/>
            <person name="Choi H.S."/>
            <person name="Lee M.S."/>
            <person name="Yu Y."/>
            <person name="Do Choi Y."/>
            <person name="Park B.S."/>
            <person name="van Deynze A."/>
            <person name="Ashrafi H."/>
            <person name="Hill T."/>
            <person name="Kim W.T."/>
            <person name="Pai H.S."/>
            <person name="Ahn H.K."/>
            <person name="Yeam I."/>
            <person name="Giovannoni J.J."/>
            <person name="Rose J.K."/>
            <person name="Sorensen I."/>
            <person name="Lee S.J."/>
            <person name="Kim R.W."/>
            <person name="Choi I.Y."/>
            <person name="Choi B.S."/>
            <person name="Lim J.S."/>
            <person name="Lee Y.H."/>
            <person name="Choi D."/>
        </authorList>
    </citation>
    <scope>NUCLEOTIDE SEQUENCE [LARGE SCALE GENOMIC DNA]</scope>
    <source>
        <strain evidence="3">cv. CM334</strain>
    </source>
</reference>
<dbReference type="InterPro" id="IPR058017">
    <property type="entry name" value="At3g28540-like_C"/>
</dbReference>
<reference evidence="2 3" key="2">
    <citation type="journal article" date="2017" name="Genome Biol.">
        <title>New reference genome sequences of hot pepper reveal the massive evolution of plant disease-resistance genes by retroduplication.</title>
        <authorList>
            <person name="Kim S."/>
            <person name="Park J."/>
            <person name="Yeom S.I."/>
            <person name="Kim Y.M."/>
            <person name="Seo E."/>
            <person name="Kim K.T."/>
            <person name="Kim M.S."/>
            <person name="Lee J.M."/>
            <person name="Cheong K."/>
            <person name="Shin H.S."/>
            <person name="Kim S.B."/>
            <person name="Han K."/>
            <person name="Lee J."/>
            <person name="Park M."/>
            <person name="Lee H.A."/>
            <person name="Lee H.Y."/>
            <person name="Lee Y."/>
            <person name="Oh S."/>
            <person name="Lee J.H."/>
            <person name="Choi E."/>
            <person name="Choi E."/>
            <person name="Lee S.E."/>
            <person name="Jeon J."/>
            <person name="Kim H."/>
            <person name="Choi G."/>
            <person name="Song H."/>
            <person name="Lee J."/>
            <person name="Lee S.C."/>
            <person name="Kwon J.K."/>
            <person name="Lee H.Y."/>
            <person name="Koo N."/>
            <person name="Hong Y."/>
            <person name="Kim R.W."/>
            <person name="Kang W.H."/>
            <person name="Huh J.H."/>
            <person name="Kang B.C."/>
            <person name="Yang T.J."/>
            <person name="Lee Y.H."/>
            <person name="Bennetzen J.L."/>
            <person name="Choi D."/>
        </authorList>
    </citation>
    <scope>NUCLEOTIDE SEQUENCE [LARGE SCALE GENOMIC DNA]</scope>
    <source>
        <strain evidence="3">cv. CM334</strain>
    </source>
</reference>
<dbReference type="InterPro" id="IPR050747">
    <property type="entry name" value="Mitochondrial_chaperone_BCS1"/>
</dbReference>
<name>A0A2G2YDQ9_CAPAN</name>
<accession>A0A2G2YDQ9</accession>
<dbReference type="Proteomes" id="UP000222542">
    <property type="component" value="Unassembled WGS sequence"/>
</dbReference>
<evidence type="ECO:0000313" key="2">
    <source>
        <dbReference type="EMBL" id="PHT67880.1"/>
    </source>
</evidence>
<organism evidence="2 3">
    <name type="scientific">Capsicum annuum</name>
    <name type="common">Capsicum pepper</name>
    <dbReference type="NCBI Taxonomy" id="4072"/>
    <lineage>
        <taxon>Eukaryota</taxon>
        <taxon>Viridiplantae</taxon>
        <taxon>Streptophyta</taxon>
        <taxon>Embryophyta</taxon>
        <taxon>Tracheophyta</taxon>
        <taxon>Spermatophyta</taxon>
        <taxon>Magnoliopsida</taxon>
        <taxon>eudicotyledons</taxon>
        <taxon>Gunneridae</taxon>
        <taxon>Pentapetalae</taxon>
        <taxon>asterids</taxon>
        <taxon>lamiids</taxon>
        <taxon>Solanales</taxon>
        <taxon>Solanaceae</taxon>
        <taxon>Solanoideae</taxon>
        <taxon>Capsiceae</taxon>
        <taxon>Capsicum</taxon>
    </lineage>
</organism>
<comment type="caution">
    <text evidence="2">The sequence shown here is derived from an EMBL/GenBank/DDBJ whole genome shotgun (WGS) entry which is preliminary data.</text>
</comment>
<protein>
    <recommendedName>
        <fullName evidence="1">AAA+ ATPase At3g28540-like C-terminal domain-containing protein</fullName>
    </recommendedName>
</protein>
<dbReference type="PANTHER" id="PTHR23070">
    <property type="entry name" value="BCS1 AAA-TYPE ATPASE"/>
    <property type="match status" value="1"/>
</dbReference>
<evidence type="ECO:0000313" key="3">
    <source>
        <dbReference type="Proteomes" id="UP000222542"/>
    </source>
</evidence>
<keyword evidence="3" id="KW-1185">Reference proteome</keyword>
<dbReference type="Pfam" id="PF25568">
    <property type="entry name" value="AAA_lid_At3g28540"/>
    <property type="match status" value="1"/>
</dbReference>
<evidence type="ECO:0000259" key="1">
    <source>
        <dbReference type="Pfam" id="PF25568"/>
    </source>
</evidence>
<dbReference type="Gramene" id="PHT67880">
    <property type="protein sequence ID" value="PHT67880"/>
    <property type="gene ID" value="T459_27367"/>
</dbReference>
<gene>
    <name evidence="2" type="ORF">T459_27367</name>
</gene>
<dbReference type="EMBL" id="AYRZ02000011">
    <property type="protein sequence ID" value="PHT67880.1"/>
    <property type="molecule type" value="Genomic_DNA"/>
</dbReference>